<organism evidence="2 3">
    <name type="scientific">Hyaloscypha variabilis (strain UAMH 11265 / GT02V1 / F)</name>
    <name type="common">Meliniomyces variabilis</name>
    <dbReference type="NCBI Taxonomy" id="1149755"/>
    <lineage>
        <taxon>Eukaryota</taxon>
        <taxon>Fungi</taxon>
        <taxon>Dikarya</taxon>
        <taxon>Ascomycota</taxon>
        <taxon>Pezizomycotina</taxon>
        <taxon>Leotiomycetes</taxon>
        <taxon>Helotiales</taxon>
        <taxon>Hyaloscyphaceae</taxon>
        <taxon>Hyaloscypha</taxon>
        <taxon>Hyaloscypha variabilis</taxon>
    </lineage>
</organism>
<reference evidence="2 3" key="1">
    <citation type="submission" date="2016-04" db="EMBL/GenBank/DDBJ databases">
        <title>A degradative enzymes factory behind the ericoid mycorrhizal symbiosis.</title>
        <authorList>
            <consortium name="DOE Joint Genome Institute"/>
            <person name="Martino E."/>
            <person name="Morin E."/>
            <person name="Grelet G."/>
            <person name="Kuo A."/>
            <person name="Kohler A."/>
            <person name="Daghino S."/>
            <person name="Barry K."/>
            <person name="Choi C."/>
            <person name="Cichocki N."/>
            <person name="Clum A."/>
            <person name="Copeland A."/>
            <person name="Hainaut M."/>
            <person name="Haridas S."/>
            <person name="Labutti K."/>
            <person name="Lindquist E."/>
            <person name="Lipzen A."/>
            <person name="Khouja H.-R."/>
            <person name="Murat C."/>
            <person name="Ohm R."/>
            <person name="Olson A."/>
            <person name="Spatafora J."/>
            <person name="Veneault-Fourrey C."/>
            <person name="Henrissat B."/>
            <person name="Grigoriev I."/>
            <person name="Martin F."/>
            <person name="Perotto S."/>
        </authorList>
    </citation>
    <scope>NUCLEOTIDE SEQUENCE [LARGE SCALE GENOMIC DNA]</scope>
    <source>
        <strain evidence="2 3">F</strain>
    </source>
</reference>
<gene>
    <name evidence="2" type="ORF">L207DRAFT_150123</name>
</gene>
<dbReference type="Proteomes" id="UP000235786">
    <property type="component" value="Unassembled WGS sequence"/>
</dbReference>
<proteinExistence type="predicted"/>
<evidence type="ECO:0000313" key="2">
    <source>
        <dbReference type="EMBL" id="PMD47003.1"/>
    </source>
</evidence>
<name>A0A2J6S8A3_HYAVF</name>
<keyword evidence="1" id="KW-0175">Coiled coil</keyword>
<evidence type="ECO:0000313" key="3">
    <source>
        <dbReference type="Proteomes" id="UP000235786"/>
    </source>
</evidence>
<keyword evidence="3" id="KW-1185">Reference proteome</keyword>
<accession>A0A2J6S8A3</accession>
<dbReference type="AlphaFoldDB" id="A0A2J6S8A3"/>
<sequence>MADTSLVKLDWKDKLHFHVSQANYSSDTGDFSYFHVHQAPNIATFKAQGVSDSDLDQLTNLNILSTQANDTATVELGRDIKRVQIPDNLSQQQQISEWTQNLDRINEKAAQYITNTIKGNRDKAMEIISAMPAMDQQYAADFYIRWMNIAMEAFQLMADKDQGLYGAIPEFIRKIWSAVKGVVDSVSEKVTSCVTRLRPLKTP</sequence>
<feature type="coiled-coil region" evidence="1">
    <location>
        <begin position="88"/>
        <end position="115"/>
    </location>
</feature>
<dbReference type="EMBL" id="KZ613938">
    <property type="protein sequence ID" value="PMD47003.1"/>
    <property type="molecule type" value="Genomic_DNA"/>
</dbReference>
<dbReference type="OrthoDB" id="5342588at2759"/>
<evidence type="ECO:0000256" key="1">
    <source>
        <dbReference type="SAM" id="Coils"/>
    </source>
</evidence>
<protein>
    <submittedName>
        <fullName evidence="2">Uncharacterized protein</fullName>
    </submittedName>
</protein>